<feature type="domain" description="DUF7702" evidence="2">
    <location>
        <begin position="16"/>
        <end position="252"/>
    </location>
</feature>
<reference evidence="3 4" key="1">
    <citation type="submission" date="2018-02" db="EMBL/GenBank/DDBJ databases">
        <title>The genomes of Aspergillus section Nigri reveals drivers in fungal speciation.</title>
        <authorList>
            <consortium name="DOE Joint Genome Institute"/>
            <person name="Vesth T.C."/>
            <person name="Nybo J."/>
            <person name="Theobald S."/>
            <person name="Brandl J."/>
            <person name="Frisvad J.C."/>
            <person name="Nielsen K.F."/>
            <person name="Lyhne E.K."/>
            <person name="Kogle M.E."/>
            <person name="Kuo A."/>
            <person name="Riley R."/>
            <person name="Clum A."/>
            <person name="Nolan M."/>
            <person name="Lipzen A."/>
            <person name="Salamov A."/>
            <person name="Henrissat B."/>
            <person name="Wiebenga A."/>
            <person name="De vries R.P."/>
            <person name="Grigoriev I.V."/>
            <person name="Mortensen U.H."/>
            <person name="Andersen M.R."/>
            <person name="Baker S.E."/>
        </authorList>
    </citation>
    <scope>NUCLEOTIDE SEQUENCE [LARGE SCALE GENOMIC DNA]</scope>
    <source>
        <strain evidence="3 4">CBS 707.79</strain>
    </source>
</reference>
<organism evidence="3 4">
    <name type="scientific">Aspergillus ellipticus CBS 707.79</name>
    <dbReference type="NCBI Taxonomy" id="1448320"/>
    <lineage>
        <taxon>Eukaryota</taxon>
        <taxon>Fungi</taxon>
        <taxon>Dikarya</taxon>
        <taxon>Ascomycota</taxon>
        <taxon>Pezizomycotina</taxon>
        <taxon>Eurotiomycetes</taxon>
        <taxon>Eurotiomycetidae</taxon>
        <taxon>Eurotiales</taxon>
        <taxon>Aspergillaceae</taxon>
        <taxon>Aspergillus</taxon>
        <taxon>Aspergillus subgen. Circumdati</taxon>
    </lineage>
</organism>
<evidence type="ECO:0000313" key="3">
    <source>
        <dbReference type="EMBL" id="PYH88693.1"/>
    </source>
</evidence>
<feature type="transmembrane region" description="Helical" evidence="1">
    <location>
        <begin position="237"/>
        <end position="257"/>
    </location>
</feature>
<dbReference type="EMBL" id="KZ826073">
    <property type="protein sequence ID" value="PYH88693.1"/>
    <property type="molecule type" value="Genomic_DNA"/>
</dbReference>
<keyword evidence="4" id="KW-1185">Reference proteome</keyword>
<accession>A0A319DCD3</accession>
<dbReference type="Proteomes" id="UP000247810">
    <property type="component" value="Unassembled WGS sequence"/>
</dbReference>
<sequence>MADQQPGFTIPREKYYIAIAEIIIFSVVQIVQVTMKFLQEWRYWHHSKRKSYARCFLYSWFGLLGLLAQIRVAGSAIVIANSQPDQSLLIAETVLQSVGLSPLLFEVSLVLLRSGQSGQSGPGNSRHPKYMRFLLHSFRIPVLISIVLVVVGGIIDIRACTDAGTAVFVVTFVFIYGLIGWLALRVRPVLPPNGYHCVLVVLMTLPFLAVRVAYFLLGQYGSEKFSPVTGSGGVMVGMSLVMEIFIVILLLLARAVAEPFLPMREVEAESVA</sequence>
<feature type="transmembrane region" description="Helical" evidence="1">
    <location>
        <begin position="163"/>
        <end position="184"/>
    </location>
</feature>
<evidence type="ECO:0000256" key="1">
    <source>
        <dbReference type="SAM" id="Phobius"/>
    </source>
</evidence>
<name>A0A319DCD3_9EURO</name>
<keyword evidence="1" id="KW-1133">Transmembrane helix</keyword>
<dbReference type="VEuPathDB" id="FungiDB:BO71DRAFT_488560"/>
<feature type="transmembrane region" description="Helical" evidence="1">
    <location>
        <begin position="56"/>
        <end position="81"/>
    </location>
</feature>
<dbReference type="PANTHER" id="PTHR42109">
    <property type="entry name" value="UNPLACED GENOMIC SCAFFOLD UM_SCAF_CONTIG_1.265, WHOLE GENOME SHOTGUN SEQUENCE"/>
    <property type="match status" value="1"/>
</dbReference>
<gene>
    <name evidence="3" type="ORF">BO71DRAFT_488560</name>
</gene>
<feature type="transmembrane region" description="Helical" evidence="1">
    <location>
        <begin position="93"/>
        <end position="112"/>
    </location>
</feature>
<feature type="transmembrane region" description="Helical" evidence="1">
    <location>
        <begin position="133"/>
        <end position="157"/>
    </location>
</feature>
<keyword evidence="1" id="KW-0472">Membrane</keyword>
<dbReference type="AlphaFoldDB" id="A0A319DCD3"/>
<protein>
    <recommendedName>
        <fullName evidence="2">DUF7702 domain-containing protein</fullName>
    </recommendedName>
</protein>
<feature type="transmembrane region" description="Helical" evidence="1">
    <location>
        <begin position="15"/>
        <end position="35"/>
    </location>
</feature>
<evidence type="ECO:0000313" key="4">
    <source>
        <dbReference type="Proteomes" id="UP000247810"/>
    </source>
</evidence>
<keyword evidence="1" id="KW-0812">Transmembrane</keyword>
<dbReference type="Pfam" id="PF24800">
    <property type="entry name" value="DUF7702"/>
    <property type="match status" value="1"/>
</dbReference>
<dbReference type="InterPro" id="IPR056119">
    <property type="entry name" value="DUF7702"/>
</dbReference>
<feature type="transmembrane region" description="Helical" evidence="1">
    <location>
        <begin position="196"/>
        <end position="217"/>
    </location>
</feature>
<dbReference type="PANTHER" id="PTHR42109:SF2">
    <property type="entry name" value="INTEGRAL MEMBRANE PROTEIN"/>
    <property type="match status" value="1"/>
</dbReference>
<evidence type="ECO:0000259" key="2">
    <source>
        <dbReference type="Pfam" id="PF24800"/>
    </source>
</evidence>
<dbReference type="OrthoDB" id="2560628at2759"/>
<proteinExistence type="predicted"/>